<evidence type="ECO:0000256" key="2">
    <source>
        <dbReference type="ARBA" id="ARBA00022857"/>
    </source>
</evidence>
<dbReference type="EMBL" id="JAADYS010000428">
    <property type="protein sequence ID" value="KAF4469859.1"/>
    <property type="molecule type" value="Genomic_DNA"/>
</dbReference>
<dbReference type="PRINTS" id="PR00081">
    <property type="entry name" value="GDHRDH"/>
</dbReference>
<dbReference type="GO" id="GO:0016491">
    <property type="term" value="F:oxidoreductase activity"/>
    <property type="evidence" value="ECO:0007669"/>
    <property type="project" value="UniProtKB-KW"/>
</dbReference>
<keyword evidence="2" id="KW-0521">NADP</keyword>
<dbReference type="InterPro" id="IPR036291">
    <property type="entry name" value="NAD(P)-bd_dom_sf"/>
</dbReference>
<evidence type="ECO:0000256" key="3">
    <source>
        <dbReference type="ARBA" id="ARBA00023002"/>
    </source>
</evidence>
<reference evidence="4 5" key="1">
    <citation type="submission" date="2020-01" db="EMBL/GenBank/DDBJ databases">
        <title>Identification and distribution of gene clusters putatively required for synthesis of sphingolipid metabolism inhibitors in phylogenetically diverse species of the filamentous fungus Fusarium.</title>
        <authorList>
            <person name="Kim H.-S."/>
            <person name="Busman M."/>
            <person name="Brown D.W."/>
            <person name="Divon H."/>
            <person name="Uhlig S."/>
            <person name="Proctor R.H."/>
        </authorList>
    </citation>
    <scope>NUCLEOTIDE SEQUENCE [LARGE SCALE GENOMIC DNA]</scope>
    <source>
        <strain evidence="4 5">NRRL 20459</strain>
    </source>
</reference>
<evidence type="ECO:0000313" key="5">
    <source>
        <dbReference type="Proteomes" id="UP000554235"/>
    </source>
</evidence>
<organism evidence="4 5">
    <name type="scientific">Fusarium albosuccineum</name>
    <dbReference type="NCBI Taxonomy" id="1237068"/>
    <lineage>
        <taxon>Eukaryota</taxon>
        <taxon>Fungi</taxon>
        <taxon>Dikarya</taxon>
        <taxon>Ascomycota</taxon>
        <taxon>Pezizomycotina</taxon>
        <taxon>Sordariomycetes</taxon>
        <taxon>Hypocreomycetidae</taxon>
        <taxon>Hypocreales</taxon>
        <taxon>Nectriaceae</taxon>
        <taxon>Fusarium</taxon>
        <taxon>Fusarium decemcellulare species complex</taxon>
    </lineage>
</organism>
<dbReference type="Gene3D" id="3.40.50.720">
    <property type="entry name" value="NAD(P)-binding Rossmann-like Domain"/>
    <property type="match status" value="1"/>
</dbReference>
<name>A0A8H4PBV2_9HYPO</name>
<keyword evidence="5" id="KW-1185">Reference proteome</keyword>
<sequence length="292" mass="31096">MAEFVIEDKDLTSLKGKVVIITGGSSGIGLSTVNILLGLGASVVNGDIQPPAQQPEGPYTFVKTNVAVWAEQVALFKKAKEVHGRIDHVFANAGVGPRGNYLSTEVDENGDPIQPSFDLLDVSLNGVINTASLAIFYLRQQPEGGSIVINGSTTGLQRLRALDYTAAKAGVIAFGRGLLPLLDAAKLPIRINTLAPSWADSNVVPDLKNLMEKIGVGLQSAEVVARGAAFVMADESRNGQLIHIQLGKYKEIDEAVLLPAYESIKGPDYPWEDEVLKLLTQAAAEKRAQAQA</sequence>
<comment type="similarity">
    <text evidence="1">Belongs to the short-chain dehydrogenases/reductases (SDR) family.</text>
</comment>
<dbReference type="SUPFAM" id="SSF51735">
    <property type="entry name" value="NAD(P)-binding Rossmann-fold domains"/>
    <property type="match status" value="1"/>
</dbReference>
<dbReference type="PANTHER" id="PTHR43180">
    <property type="entry name" value="3-OXOACYL-(ACYL-CARRIER-PROTEIN) REDUCTASE (AFU_ORTHOLOGUE AFUA_6G11210)"/>
    <property type="match status" value="1"/>
</dbReference>
<comment type="caution">
    <text evidence="4">The sequence shown here is derived from an EMBL/GenBank/DDBJ whole genome shotgun (WGS) entry which is preliminary data.</text>
</comment>
<gene>
    <name evidence="4" type="ORF">FALBO_3239</name>
</gene>
<dbReference type="AlphaFoldDB" id="A0A8H4PBV2"/>
<accession>A0A8H4PBV2</accession>
<dbReference type="Proteomes" id="UP000554235">
    <property type="component" value="Unassembled WGS sequence"/>
</dbReference>
<proteinExistence type="inferred from homology"/>
<evidence type="ECO:0000256" key="1">
    <source>
        <dbReference type="ARBA" id="ARBA00006484"/>
    </source>
</evidence>
<dbReference type="OrthoDB" id="5371740at2759"/>
<dbReference type="InterPro" id="IPR002347">
    <property type="entry name" value="SDR_fam"/>
</dbReference>
<dbReference type="PANTHER" id="PTHR43180:SF10">
    <property type="entry name" value="NAD(P)-BINDING PROTEIN"/>
    <property type="match status" value="1"/>
</dbReference>
<evidence type="ECO:0000313" key="4">
    <source>
        <dbReference type="EMBL" id="KAF4469859.1"/>
    </source>
</evidence>
<dbReference type="Pfam" id="PF00106">
    <property type="entry name" value="adh_short"/>
    <property type="match status" value="1"/>
</dbReference>
<protein>
    <submittedName>
        <fullName evidence="4">Short-chain dehydrogenase</fullName>
    </submittedName>
</protein>
<keyword evidence="3" id="KW-0560">Oxidoreductase</keyword>